<evidence type="ECO:0000256" key="2">
    <source>
        <dbReference type="SAM" id="Phobius"/>
    </source>
</evidence>
<keyword evidence="2" id="KW-0812">Transmembrane</keyword>
<feature type="region of interest" description="Disordered" evidence="1">
    <location>
        <begin position="87"/>
        <end position="210"/>
    </location>
</feature>
<name>A0A9P4QVF5_9PLEO</name>
<accession>A0A9P4QVF5</accession>
<feature type="compositionally biased region" description="Low complexity" evidence="1">
    <location>
        <begin position="94"/>
        <end position="113"/>
    </location>
</feature>
<keyword evidence="4" id="KW-1185">Reference proteome</keyword>
<evidence type="ECO:0000313" key="3">
    <source>
        <dbReference type="EMBL" id="KAF2733190.1"/>
    </source>
</evidence>
<keyword evidence="2" id="KW-0472">Membrane</keyword>
<dbReference type="OrthoDB" id="4120617at2759"/>
<dbReference type="AlphaFoldDB" id="A0A9P4QVF5"/>
<sequence>MKETSIWIILAAVLGFFLLALVLTLGLFCWKRSKRRIRGFSLRAVTPLDDAEFESWRRPSQYTQRPEKYGIKPAVVRSPRAPNMWEKELGLTGSPRTPSPRSSVHSHKSPSSPLQKPEPARRKSSVSLADRPPTPYSPASTTGEFPRRGSRSRRSQGSIKYGHHPSMSQSSDITFDFNFEFESPPRSQPRPSNQSDRPLYYSYGRHGDYV</sequence>
<gene>
    <name evidence="3" type="ORF">EJ04DRAFT_277880</name>
</gene>
<proteinExistence type="predicted"/>
<dbReference type="EMBL" id="ML996165">
    <property type="protein sequence ID" value="KAF2733190.1"/>
    <property type="molecule type" value="Genomic_DNA"/>
</dbReference>
<dbReference type="Proteomes" id="UP000799444">
    <property type="component" value="Unassembled WGS sequence"/>
</dbReference>
<reference evidence="3" key="1">
    <citation type="journal article" date="2020" name="Stud. Mycol.">
        <title>101 Dothideomycetes genomes: a test case for predicting lifestyles and emergence of pathogens.</title>
        <authorList>
            <person name="Haridas S."/>
            <person name="Albert R."/>
            <person name="Binder M."/>
            <person name="Bloem J."/>
            <person name="Labutti K."/>
            <person name="Salamov A."/>
            <person name="Andreopoulos B."/>
            <person name="Baker S."/>
            <person name="Barry K."/>
            <person name="Bills G."/>
            <person name="Bluhm B."/>
            <person name="Cannon C."/>
            <person name="Castanera R."/>
            <person name="Culley D."/>
            <person name="Daum C."/>
            <person name="Ezra D."/>
            <person name="Gonzalez J."/>
            <person name="Henrissat B."/>
            <person name="Kuo A."/>
            <person name="Liang C."/>
            <person name="Lipzen A."/>
            <person name="Lutzoni F."/>
            <person name="Magnuson J."/>
            <person name="Mondo S."/>
            <person name="Nolan M."/>
            <person name="Ohm R."/>
            <person name="Pangilinan J."/>
            <person name="Park H.-J."/>
            <person name="Ramirez L."/>
            <person name="Alfaro M."/>
            <person name="Sun H."/>
            <person name="Tritt A."/>
            <person name="Yoshinaga Y."/>
            <person name="Zwiers L.-H."/>
            <person name="Turgeon B."/>
            <person name="Goodwin S."/>
            <person name="Spatafora J."/>
            <person name="Crous P."/>
            <person name="Grigoriev I."/>
        </authorList>
    </citation>
    <scope>NUCLEOTIDE SEQUENCE</scope>
    <source>
        <strain evidence="3">CBS 125425</strain>
    </source>
</reference>
<protein>
    <submittedName>
        <fullName evidence="3">Uncharacterized protein</fullName>
    </submittedName>
</protein>
<organism evidence="3 4">
    <name type="scientific">Polyplosphaeria fusca</name>
    <dbReference type="NCBI Taxonomy" id="682080"/>
    <lineage>
        <taxon>Eukaryota</taxon>
        <taxon>Fungi</taxon>
        <taxon>Dikarya</taxon>
        <taxon>Ascomycota</taxon>
        <taxon>Pezizomycotina</taxon>
        <taxon>Dothideomycetes</taxon>
        <taxon>Pleosporomycetidae</taxon>
        <taxon>Pleosporales</taxon>
        <taxon>Tetraplosphaeriaceae</taxon>
        <taxon>Polyplosphaeria</taxon>
    </lineage>
</organism>
<keyword evidence="2" id="KW-1133">Transmembrane helix</keyword>
<evidence type="ECO:0000256" key="1">
    <source>
        <dbReference type="SAM" id="MobiDB-lite"/>
    </source>
</evidence>
<evidence type="ECO:0000313" key="4">
    <source>
        <dbReference type="Proteomes" id="UP000799444"/>
    </source>
</evidence>
<feature type="compositionally biased region" description="Low complexity" evidence="1">
    <location>
        <begin position="189"/>
        <end position="198"/>
    </location>
</feature>
<comment type="caution">
    <text evidence="3">The sequence shown here is derived from an EMBL/GenBank/DDBJ whole genome shotgun (WGS) entry which is preliminary data.</text>
</comment>
<feature type="transmembrane region" description="Helical" evidence="2">
    <location>
        <begin position="6"/>
        <end position="30"/>
    </location>
</feature>